<comment type="cofactor">
    <cofactor evidence="2">
        <name>Mg(2+)</name>
        <dbReference type="ChEBI" id="CHEBI:18420"/>
    </cofactor>
</comment>
<organism evidence="8">
    <name type="scientific">marine metagenome</name>
    <dbReference type="NCBI Taxonomy" id="408172"/>
    <lineage>
        <taxon>unclassified sequences</taxon>
        <taxon>metagenomes</taxon>
        <taxon>ecological metagenomes</taxon>
    </lineage>
</organism>
<keyword evidence="6" id="KW-0464">Manganese</keyword>
<dbReference type="PROSITE" id="PS51462">
    <property type="entry name" value="NUDIX"/>
    <property type="match status" value="1"/>
</dbReference>
<protein>
    <recommendedName>
        <fullName evidence="7">Nudix hydrolase domain-containing protein</fullName>
    </recommendedName>
</protein>
<evidence type="ECO:0000313" key="8">
    <source>
        <dbReference type="EMBL" id="SVB71197.1"/>
    </source>
</evidence>
<dbReference type="AlphaFoldDB" id="A0A382G9F6"/>
<evidence type="ECO:0000256" key="2">
    <source>
        <dbReference type="ARBA" id="ARBA00001946"/>
    </source>
</evidence>
<evidence type="ECO:0000256" key="4">
    <source>
        <dbReference type="ARBA" id="ARBA00022801"/>
    </source>
</evidence>
<evidence type="ECO:0000256" key="1">
    <source>
        <dbReference type="ARBA" id="ARBA00001936"/>
    </source>
</evidence>
<dbReference type="GO" id="GO:0010945">
    <property type="term" value="F:coenzyme A diphosphatase activity"/>
    <property type="evidence" value="ECO:0007669"/>
    <property type="project" value="InterPro"/>
</dbReference>
<keyword evidence="5" id="KW-0460">Magnesium</keyword>
<keyword evidence="4" id="KW-0378">Hydrolase</keyword>
<keyword evidence="3" id="KW-0479">Metal-binding</keyword>
<dbReference type="Gene3D" id="3.90.79.10">
    <property type="entry name" value="Nucleoside Triphosphate Pyrophosphohydrolase"/>
    <property type="match status" value="1"/>
</dbReference>
<evidence type="ECO:0000256" key="3">
    <source>
        <dbReference type="ARBA" id="ARBA00022723"/>
    </source>
</evidence>
<dbReference type="GO" id="GO:0046872">
    <property type="term" value="F:metal ion binding"/>
    <property type="evidence" value="ECO:0007669"/>
    <property type="project" value="UniProtKB-KW"/>
</dbReference>
<dbReference type="PANTHER" id="PTHR12992:SF11">
    <property type="entry name" value="MITOCHONDRIAL COENZYME A DIPHOSPHATASE NUDT8"/>
    <property type="match status" value="1"/>
</dbReference>
<accession>A0A382G9F6</accession>
<evidence type="ECO:0000256" key="6">
    <source>
        <dbReference type="ARBA" id="ARBA00023211"/>
    </source>
</evidence>
<proteinExistence type="predicted"/>
<evidence type="ECO:0000259" key="7">
    <source>
        <dbReference type="PROSITE" id="PS51462"/>
    </source>
</evidence>
<dbReference type="Pfam" id="PF00293">
    <property type="entry name" value="NUDIX"/>
    <property type="match status" value="1"/>
</dbReference>
<dbReference type="EMBL" id="UINC01054000">
    <property type="protein sequence ID" value="SVB71197.1"/>
    <property type="molecule type" value="Genomic_DNA"/>
</dbReference>
<feature type="domain" description="Nudix hydrolase" evidence="7">
    <location>
        <begin position="1"/>
        <end position="134"/>
    </location>
</feature>
<sequence length="159" mass="17996">MAGVMVLLTHRDGEYWIILNRRSRTVKHHKGEISFPGGSKDLTDPDLLFTALRETQEEMGISPERVEVLGKIEVTPTRTGFLIWPYIGLIDHPYKFSLNKSEVESVLEIPLSGLFSAQHRCDEIKFSKDRLDEAPMYSFDGNVVHGATARILDNLAELI</sequence>
<dbReference type="InterPro" id="IPR015797">
    <property type="entry name" value="NUDIX_hydrolase-like_dom_sf"/>
</dbReference>
<feature type="non-terminal residue" evidence="8">
    <location>
        <position position="159"/>
    </location>
</feature>
<gene>
    <name evidence="8" type="ORF">METZ01_LOCUS224051</name>
</gene>
<dbReference type="InterPro" id="IPR045121">
    <property type="entry name" value="CoAse"/>
</dbReference>
<dbReference type="PANTHER" id="PTHR12992">
    <property type="entry name" value="NUDIX HYDROLASE"/>
    <property type="match status" value="1"/>
</dbReference>
<comment type="cofactor">
    <cofactor evidence="1">
        <name>Mn(2+)</name>
        <dbReference type="ChEBI" id="CHEBI:29035"/>
    </cofactor>
</comment>
<dbReference type="InterPro" id="IPR000086">
    <property type="entry name" value="NUDIX_hydrolase_dom"/>
</dbReference>
<name>A0A382G9F6_9ZZZZ</name>
<dbReference type="SUPFAM" id="SSF55811">
    <property type="entry name" value="Nudix"/>
    <property type="match status" value="1"/>
</dbReference>
<reference evidence="8" key="1">
    <citation type="submission" date="2018-05" db="EMBL/GenBank/DDBJ databases">
        <authorList>
            <person name="Lanie J.A."/>
            <person name="Ng W.-L."/>
            <person name="Kazmierczak K.M."/>
            <person name="Andrzejewski T.M."/>
            <person name="Davidsen T.M."/>
            <person name="Wayne K.J."/>
            <person name="Tettelin H."/>
            <person name="Glass J.I."/>
            <person name="Rusch D."/>
            <person name="Podicherti R."/>
            <person name="Tsui H.-C.T."/>
            <person name="Winkler M.E."/>
        </authorList>
    </citation>
    <scope>NUCLEOTIDE SEQUENCE</scope>
</reference>
<dbReference type="CDD" id="cd03426">
    <property type="entry name" value="NUDIX_CoAse_Nudt7"/>
    <property type="match status" value="1"/>
</dbReference>
<evidence type="ECO:0000256" key="5">
    <source>
        <dbReference type="ARBA" id="ARBA00022842"/>
    </source>
</evidence>